<accession>A0A9W6KJR7</accession>
<name>A0A9W6KJR7_9ACTN</name>
<proteinExistence type="predicted"/>
<gene>
    <name evidence="2" type="ORF">GCM10017581_038570</name>
</gene>
<evidence type="ECO:0000313" key="3">
    <source>
        <dbReference type="Proteomes" id="UP001143480"/>
    </source>
</evidence>
<evidence type="ECO:0000313" key="2">
    <source>
        <dbReference type="EMBL" id="GLL02115.1"/>
    </source>
</evidence>
<dbReference type="PANTHER" id="PTHR43319">
    <property type="entry name" value="BETA-LACTAMASE-RELATED"/>
    <property type="match status" value="1"/>
</dbReference>
<dbReference type="RefSeq" id="WP_271189204.1">
    <property type="nucleotide sequence ID" value="NZ_BSFP01000021.1"/>
</dbReference>
<sequence length="408" mass="43985">MKVEGHVTVGFEPVADEVARIAGDGLESGGALAVHLDGRPVVDVWFGQAGPSRLWDADTACVMLSASKAIIVLCAQILVERGVLDLEAPVAAYWPEFAAAGKSRVLVRHVLTHTAGVLTFPRYWDVIGPDGMELADWPAVTQRLAAAPASWPPGTAFQYTPLTFGYLMGELIRRSDGRSIGQFVADELAGPLGLHLWIGVPDKVQERVARLVPEAPAENIRWARLQERTDHRARELVRRGHELHPDAGPYAGVFLGPEQTGSTGHLARLMNDPRLREAEIPACNAISTARSVSRLYAALSLDGALDGVRLVSADSIEQFVDPEPSPGSAPSGFGLGYMKLPMITLARPGELSVRPSEGTFGHSGAGGALAFADRSNRLAFAYLKNRMLRFPTPTYDLVRAVYRCLGSR</sequence>
<dbReference type="Gene3D" id="3.40.710.10">
    <property type="entry name" value="DD-peptidase/beta-lactamase superfamily"/>
    <property type="match status" value="1"/>
</dbReference>
<keyword evidence="3" id="KW-1185">Reference proteome</keyword>
<evidence type="ECO:0000259" key="1">
    <source>
        <dbReference type="Pfam" id="PF00144"/>
    </source>
</evidence>
<dbReference type="EMBL" id="BSFP01000021">
    <property type="protein sequence ID" value="GLL02115.1"/>
    <property type="molecule type" value="Genomic_DNA"/>
</dbReference>
<dbReference type="SUPFAM" id="SSF56601">
    <property type="entry name" value="beta-lactamase/transpeptidase-like"/>
    <property type="match status" value="1"/>
</dbReference>
<dbReference type="PANTHER" id="PTHR43319:SF3">
    <property type="entry name" value="BETA-LACTAMASE-RELATED DOMAIN-CONTAINING PROTEIN"/>
    <property type="match status" value="1"/>
</dbReference>
<dbReference type="InterPro" id="IPR001466">
    <property type="entry name" value="Beta-lactam-related"/>
</dbReference>
<comment type="caution">
    <text evidence="2">The sequence shown here is derived from an EMBL/GenBank/DDBJ whole genome shotgun (WGS) entry which is preliminary data.</text>
</comment>
<reference evidence="2" key="2">
    <citation type="submission" date="2023-01" db="EMBL/GenBank/DDBJ databases">
        <authorList>
            <person name="Sun Q."/>
            <person name="Evtushenko L."/>
        </authorList>
    </citation>
    <scope>NUCLEOTIDE SEQUENCE</scope>
    <source>
        <strain evidence="2">VKM Ac-1321</strain>
    </source>
</reference>
<dbReference type="AlphaFoldDB" id="A0A9W6KJR7"/>
<dbReference type="Pfam" id="PF00144">
    <property type="entry name" value="Beta-lactamase"/>
    <property type="match status" value="1"/>
</dbReference>
<reference evidence="2" key="1">
    <citation type="journal article" date="2014" name="Int. J. Syst. Evol. Microbiol.">
        <title>Complete genome sequence of Corynebacterium casei LMG S-19264T (=DSM 44701T), isolated from a smear-ripened cheese.</title>
        <authorList>
            <consortium name="US DOE Joint Genome Institute (JGI-PGF)"/>
            <person name="Walter F."/>
            <person name="Albersmeier A."/>
            <person name="Kalinowski J."/>
            <person name="Ruckert C."/>
        </authorList>
    </citation>
    <scope>NUCLEOTIDE SEQUENCE</scope>
    <source>
        <strain evidence="2">VKM Ac-1321</strain>
    </source>
</reference>
<feature type="domain" description="Beta-lactamase-related" evidence="1">
    <location>
        <begin position="23"/>
        <end position="389"/>
    </location>
</feature>
<dbReference type="Proteomes" id="UP001143480">
    <property type="component" value="Unassembled WGS sequence"/>
</dbReference>
<dbReference type="InterPro" id="IPR012338">
    <property type="entry name" value="Beta-lactam/transpept-like"/>
</dbReference>
<protein>
    <submittedName>
        <fullName evidence="2">Esterase</fullName>
    </submittedName>
</protein>
<organism evidence="2 3">
    <name type="scientific">Dactylosporangium matsuzakiense</name>
    <dbReference type="NCBI Taxonomy" id="53360"/>
    <lineage>
        <taxon>Bacteria</taxon>
        <taxon>Bacillati</taxon>
        <taxon>Actinomycetota</taxon>
        <taxon>Actinomycetes</taxon>
        <taxon>Micromonosporales</taxon>
        <taxon>Micromonosporaceae</taxon>
        <taxon>Dactylosporangium</taxon>
    </lineage>
</organism>
<dbReference type="InterPro" id="IPR052907">
    <property type="entry name" value="Beta-lactamase/esterase"/>
</dbReference>